<sequence>MAMGSIVREEGVLKLVRPGRRLEVHKKPVTAEEVMRRYPRHSITRPDIFEFPWIVVKPEAVLVPGKVFFIVPNRTIYQLLKARAHSDHLPSSSLLEQRQSADDRSHHHVSEHISPPKDSAGMTRKHNEQRRRLKLQFFACVTASVSPSPSDADSERRLQKDIQVELSSRNKKTRGESKQKPPIHPKNETRHRRKYDDGNRDIAANFADLNIRESKQVPLLKSCMRKPESARKLLRLKVTLNLPNKEEERQSEATDSGVQFRAD</sequence>
<comment type="caution">
    <text evidence="2">The sequence shown here is derived from an EMBL/GenBank/DDBJ whole genome shotgun (WGS) entry which is preliminary data.</text>
</comment>
<dbReference type="InterPro" id="IPR025322">
    <property type="entry name" value="PADRE_dom"/>
</dbReference>
<keyword evidence="3" id="KW-1185">Reference proteome</keyword>
<dbReference type="Proteomes" id="UP000315295">
    <property type="component" value="Unassembled WGS sequence"/>
</dbReference>
<dbReference type="AlphaFoldDB" id="A0A540LAA6"/>
<evidence type="ECO:0000313" key="2">
    <source>
        <dbReference type="EMBL" id="TQD83426.1"/>
    </source>
</evidence>
<feature type="region of interest" description="Disordered" evidence="1">
    <location>
        <begin position="242"/>
        <end position="263"/>
    </location>
</feature>
<evidence type="ECO:0000313" key="3">
    <source>
        <dbReference type="Proteomes" id="UP000315295"/>
    </source>
</evidence>
<feature type="region of interest" description="Disordered" evidence="1">
    <location>
        <begin position="95"/>
        <end position="128"/>
    </location>
</feature>
<feature type="compositionally biased region" description="Basic and acidic residues" evidence="1">
    <location>
        <begin position="99"/>
        <end position="115"/>
    </location>
</feature>
<dbReference type="PANTHER" id="PTHR33052">
    <property type="entry name" value="DUF4228 DOMAIN PROTEIN-RELATED"/>
    <property type="match status" value="1"/>
</dbReference>
<proteinExistence type="predicted"/>
<name>A0A540LAA6_MALBA</name>
<dbReference type="Pfam" id="PF14009">
    <property type="entry name" value="PADRE"/>
    <property type="match status" value="1"/>
</dbReference>
<accession>A0A540LAA6</accession>
<protein>
    <submittedName>
        <fullName evidence="2">Uncharacterized protein</fullName>
    </submittedName>
</protein>
<evidence type="ECO:0000256" key="1">
    <source>
        <dbReference type="SAM" id="MobiDB-lite"/>
    </source>
</evidence>
<reference evidence="2 3" key="1">
    <citation type="journal article" date="2019" name="G3 (Bethesda)">
        <title>Sequencing of a Wild Apple (Malus baccata) Genome Unravels the Differences Between Cultivated and Wild Apple Species Regarding Disease Resistance and Cold Tolerance.</title>
        <authorList>
            <person name="Chen X."/>
        </authorList>
    </citation>
    <scope>NUCLEOTIDE SEQUENCE [LARGE SCALE GENOMIC DNA]</scope>
    <source>
        <strain evidence="3">cv. Shandingzi</strain>
        <tissue evidence="2">Leaves</tissue>
    </source>
</reference>
<dbReference type="EMBL" id="VIEB01000679">
    <property type="protein sequence ID" value="TQD83426.1"/>
    <property type="molecule type" value="Genomic_DNA"/>
</dbReference>
<organism evidence="2 3">
    <name type="scientific">Malus baccata</name>
    <name type="common">Siberian crab apple</name>
    <name type="synonym">Pyrus baccata</name>
    <dbReference type="NCBI Taxonomy" id="106549"/>
    <lineage>
        <taxon>Eukaryota</taxon>
        <taxon>Viridiplantae</taxon>
        <taxon>Streptophyta</taxon>
        <taxon>Embryophyta</taxon>
        <taxon>Tracheophyta</taxon>
        <taxon>Spermatophyta</taxon>
        <taxon>Magnoliopsida</taxon>
        <taxon>eudicotyledons</taxon>
        <taxon>Gunneridae</taxon>
        <taxon>Pentapetalae</taxon>
        <taxon>rosids</taxon>
        <taxon>fabids</taxon>
        <taxon>Rosales</taxon>
        <taxon>Rosaceae</taxon>
        <taxon>Amygdaloideae</taxon>
        <taxon>Maleae</taxon>
        <taxon>Malus</taxon>
    </lineage>
</organism>
<gene>
    <name evidence="2" type="ORF">C1H46_031014</name>
</gene>
<feature type="region of interest" description="Disordered" evidence="1">
    <location>
        <begin position="165"/>
        <end position="198"/>
    </location>
</feature>